<evidence type="ECO:0000313" key="9">
    <source>
        <dbReference type="Proteomes" id="UP000189818"/>
    </source>
</evidence>
<dbReference type="GO" id="GO:0016020">
    <property type="term" value="C:membrane"/>
    <property type="evidence" value="ECO:0007669"/>
    <property type="project" value="UniProtKB-SubCell"/>
</dbReference>
<evidence type="ECO:0000256" key="2">
    <source>
        <dbReference type="ARBA" id="ARBA00007362"/>
    </source>
</evidence>
<evidence type="ECO:0000256" key="4">
    <source>
        <dbReference type="ARBA" id="ARBA00022989"/>
    </source>
</evidence>
<dbReference type="STRING" id="439228.SAMN06295920_103431"/>
<feature type="transmembrane region" description="Helical" evidence="6">
    <location>
        <begin position="39"/>
        <end position="59"/>
    </location>
</feature>
<evidence type="ECO:0000313" key="8">
    <source>
        <dbReference type="EMBL" id="SKB52652.1"/>
    </source>
</evidence>
<feature type="transmembrane region" description="Helical" evidence="6">
    <location>
        <begin position="71"/>
        <end position="91"/>
    </location>
</feature>
<dbReference type="InterPro" id="IPR037185">
    <property type="entry name" value="EmrE-like"/>
</dbReference>
<dbReference type="RefSeq" id="WP_079647773.1">
    <property type="nucleotide sequence ID" value="NZ_FUYM01000003.1"/>
</dbReference>
<feature type="transmembrane region" description="Helical" evidence="6">
    <location>
        <begin position="253"/>
        <end position="272"/>
    </location>
</feature>
<dbReference type="EMBL" id="FUYM01000003">
    <property type="protein sequence ID" value="SKB52652.1"/>
    <property type="molecule type" value="Genomic_DNA"/>
</dbReference>
<feature type="domain" description="EamA" evidence="7">
    <location>
        <begin position="14"/>
        <end position="145"/>
    </location>
</feature>
<feature type="transmembrane region" description="Helical" evidence="6">
    <location>
        <begin position="220"/>
        <end position="241"/>
    </location>
</feature>
<feature type="transmembrane region" description="Helical" evidence="6">
    <location>
        <begin position="187"/>
        <end position="208"/>
    </location>
</feature>
<dbReference type="PANTHER" id="PTHR32322">
    <property type="entry name" value="INNER MEMBRANE TRANSPORTER"/>
    <property type="match status" value="1"/>
</dbReference>
<feature type="transmembrane region" description="Helical" evidence="6">
    <location>
        <begin position="152"/>
        <end position="175"/>
    </location>
</feature>
<evidence type="ECO:0000256" key="6">
    <source>
        <dbReference type="SAM" id="Phobius"/>
    </source>
</evidence>
<comment type="subcellular location">
    <subcellularLocation>
        <location evidence="1">Membrane</location>
        <topology evidence="1">Multi-pass membrane protein</topology>
    </subcellularLocation>
</comment>
<dbReference type="AlphaFoldDB" id="A0A1T5BZ43"/>
<dbReference type="PANTHER" id="PTHR32322:SF2">
    <property type="entry name" value="EAMA DOMAIN-CONTAINING PROTEIN"/>
    <property type="match status" value="1"/>
</dbReference>
<reference evidence="9" key="1">
    <citation type="submission" date="2017-02" db="EMBL/GenBank/DDBJ databases">
        <authorList>
            <person name="Varghese N."/>
            <person name="Submissions S."/>
        </authorList>
    </citation>
    <scope>NUCLEOTIDE SEQUENCE [LARGE SCALE GENOMIC DNA]</scope>
    <source>
        <strain evidence="9">UM2</strain>
    </source>
</reference>
<keyword evidence="4 6" id="KW-1133">Transmembrane helix</keyword>
<keyword evidence="5 6" id="KW-0472">Membrane</keyword>
<dbReference type="SUPFAM" id="SSF103481">
    <property type="entry name" value="Multidrug resistance efflux transporter EmrE"/>
    <property type="match status" value="2"/>
</dbReference>
<dbReference type="InterPro" id="IPR050638">
    <property type="entry name" value="AA-Vitamin_Transporters"/>
</dbReference>
<dbReference type="InterPro" id="IPR000620">
    <property type="entry name" value="EamA_dom"/>
</dbReference>
<organism evidence="8 9">
    <name type="scientific">Rhizorhabdus histidinilytica</name>
    <dbReference type="NCBI Taxonomy" id="439228"/>
    <lineage>
        <taxon>Bacteria</taxon>
        <taxon>Pseudomonadati</taxon>
        <taxon>Pseudomonadota</taxon>
        <taxon>Alphaproteobacteria</taxon>
        <taxon>Sphingomonadales</taxon>
        <taxon>Sphingomonadaceae</taxon>
        <taxon>Rhizorhabdus</taxon>
    </lineage>
</organism>
<feature type="transmembrane region" description="Helical" evidence="6">
    <location>
        <begin position="278"/>
        <end position="297"/>
    </location>
</feature>
<feature type="domain" description="EamA" evidence="7">
    <location>
        <begin position="160"/>
        <end position="293"/>
    </location>
</feature>
<comment type="similarity">
    <text evidence="2">Belongs to the EamA transporter family.</text>
</comment>
<keyword evidence="3 6" id="KW-0812">Transmembrane</keyword>
<accession>A0A1T5BZ43</accession>
<name>A0A1T5BZ43_9SPHN</name>
<gene>
    <name evidence="8" type="ORF">SAMN06295920_103431</name>
</gene>
<sequence length="310" mass="32865">MTTDRRRTPLYSYATLAAVMLFWSGNFIVGRAVQGAVPPFTLALVRWSGAALVLAPFAWKHLRADRALLAAQWKVVLLLGLVGIAAFNGFVYAGLQYTTATNGLLLQAAIPALVLLFDRMLFGQRATLAQMAVVLLSIAGVILIVLRGDPSAILSIGLNIGDLLVLCGVVGWAAYTSLLRLRPASHPLSFLFVAFLIGIATMAPLAILEWARGARVVMGWGAVGAFAYVALLPSLAAYMLYNAAVHDLGAGPAGQTITLMPLFGALLAAGLLGEKLHAYHLTGMALILGGILLGAWMRPDRPPDQRSGRP</sequence>
<proteinExistence type="inferred from homology"/>
<dbReference type="OrthoDB" id="9806889at2"/>
<feature type="transmembrane region" description="Helical" evidence="6">
    <location>
        <begin position="12"/>
        <end position="33"/>
    </location>
</feature>
<evidence type="ECO:0000256" key="5">
    <source>
        <dbReference type="ARBA" id="ARBA00023136"/>
    </source>
</evidence>
<dbReference type="Pfam" id="PF00892">
    <property type="entry name" value="EamA"/>
    <property type="match status" value="2"/>
</dbReference>
<evidence type="ECO:0000259" key="7">
    <source>
        <dbReference type="Pfam" id="PF00892"/>
    </source>
</evidence>
<feature type="transmembrane region" description="Helical" evidence="6">
    <location>
        <begin position="128"/>
        <end position="146"/>
    </location>
</feature>
<dbReference type="Proteomes" id="UP000189818">
    <property type="component" value="Unassembled WGS sequence"/>
</dbReference>
<evidence type="ECO:0000256" key="3">
    <source>
        <dbReference type="ARBA" id="ARBA00022692"/>
    </source>
</evidence>
<keyword evidence="9" id="KW-1185">Reference proteome</keyword>
<evidence type="ECO:0000256" key="1">
    <source>
        <dbReference type="ARBA" id="ARBA00004141"/>
    </source>
</evidence>
<protein>
    <submittedName>
        <fullName evidence="8">Permease of the drug/metabolite transporter (DMT) superfamily</fullName>
    </submittedName>
</protein>